<comment type="caution">
    <text evidence="1">The sequence shown here is derived from an EMBL/GenBank/DDBJ whole genome shotgun (WGS) entry which is preliminary data.</text>
</comment>
<dbReference type="Proteomes" id="UP000245466">
    <property type="component" value="Unassembled WGS sequence"/>
</dbReference>
<sequence>MTRQVKELVQALIKRLRAQEQGISWEPEKLEALLTDMLGESRYTQRQLLLSTGQLPEHLYFVAEGLLRGYCYDDASGRAITLYLWQQASWAVPLNAFMKRQPSDLYLEVMPGSVLLSLSYGQLTALRAQVPAIDSLLRELLLHYYAFHKKRSQDLLTRSAWERYLDLLQTHPRIEQQVSKEVISSYLGVTPQSLSRLIRENGHP</sequence>
<dbReference type="AlphaFoldDB" id="A0A2U1AXC1"/>
<dbReference type="RefSeq" id="WP_116543626.1">
    <property type="nucleotide sequence ID" value="NZ_QEKI01000006.1"/>
</dbReference>
<dbReference type="SUPFAM" id="SSF51206">
    <property type="entry name" value="cAMP-binding domain-like"/>
    <property type="match status" value="1"/>
</dbReference>
<evidence type="ECO:0000313" key="2">
    <source>
        <dbReference type="Proteomes" id="UP000245466"/>
    </source>
</evidence>
<dbReference type="OrthoDB" id="667553at2"/>
<proteinExistence type="predicted"/>
<dbReference type="InterPro" id="IPR018490">
    <property type="entry name" value="cNMP-bd_dom_sf"/>
</dbReference>
<protein>
    <submittedName>
        <fullName evidence="1">CRP-like cAMP-binding protein</fullName>
    </submittedName>
</protein>
<name>A0A2U1AXC1_9BACT</name>
<gene>
    <name evidence="1" type="ORF">C8E01_106239</name>
</gene>
<reference evidence="1 2" key="1">
    <citation type="submission" date="2018-04" db="EMBL/GenBank/DDBJ databases">
        <title>Genomic Encyclopedia of Type Strains, Phase IV (KMG-IV): sequencing the most valuable type-strain genomes for metagenomic binning, comparative biology and taxonomic classification.</title>
        <authorList>
            <person name="Goeker M."/>
        </authorList>
    </citation>
    <scope>NUCLEOTIDE SEQUENCE [LARGE SCALE GENOMIC DNA]</scope>
    <source>
        <strain evidence="1 2">DSM 100231</strain>
    </source>
</reference>
<keyword evidence="2" id="KW-1185">Reference proteome</keyword>
<organism evidence="1 2">
    <name type="scientific">Pontibacter virosus</name>
    <dbReference type="NCBI Taxonomy" id="1765052"/>
    <lineage>
        <taxon>Bacteria</taxon>
        <taxon>Pseudomonadati</taxon>
        <taxon>Bacteroidota</taxon>
        <taxon>Cytophagia</taxon>
        <taxon>Cytophagales</taxon>
        <taxon>Hymenobacteraceae</taxon>
        <taxon>Pontibacter</taxon>
    </lineage>
</organism>
<dbReference type="Gene3D" id="2.60.120.10">
    <property type="entry name" value="Jelly Rolls"/>
    <property type="match status" value="1"/>
</dbReference>
<dbReference type="InterPro" id="IPR014710">
    <property type="entry name" value="RmlC-like_jellyroll"/>
</dbReference>
<accession>A0A2U1AXC1</accession>
<dbReference type="EMBL" id="QEKI01000006">
    <property type="protein sequence ID" value="PVY40897.1"/>
    <property type="molecule type" value="Genomic_DNA"/>
</dbReference>
<evidence type="ECO:0000313" key="1">
    <source>
        <dbReference type="EMBL" id="PVY40897.1"/>
    </source>
</evidence>